<dbReference type="PROSITE" id="PS51257">
    <property type="entry name" value="PROKAR_LIPOPROTEIN"/>
    <property type="match status" value="1"/>
</dbReference>
<feature type="compositionally biased region" description="Low complexity" evidence="1">
    <location>
        <begin position="42"/>
        <end position="51"/>
    </location>
</feature>
<feature type="region of interest" description="Disordered" evidence="1">
    <location>
        <begin position="76"/>
        <end position="95"/>
    </location>
</feature>
<dbReference type="RefSeq" id="WP_144262205.1">
    <property type="nucleotide sequence ID" value="NZ_QMDX01000006.1"/>
</dbReference>
<dbReference type="SUPFAM" id="SSF49503">
    <property type="entry name" value="Cupredoxins"/>
    <property type="match status" value="1"/>
</dbReference>
<feature type="compositionally biased region" description="Acidic residues" evidence="1">
    <location>
        <begin position="29"/>
        <end position="41"/>
    </location>
</feature>
<dbReference type="Gene3D" id="2.60.40.420">
    <property type="entry name" value="Cupredoxins - blue copper proteins"/>
    <property type="match status" value="1"/>
</dbReference>
<evidence type="ECO:0000256" key="1">
    <source>
        <dbReference type="SAM" id="MobiDB-lite"/>
    </source>
</evidence>
<feature type="region of interest" description="Disordered" evidence="1">
    <location>
        <begin position="19"/>
        <end position="60"/>
    </location>
</feature>
<evidence type="ECO:0000313" key="3">
    <source>
        <dbReference type="Proteomes" id="UP000319894"/>
    </source>
</evidence>
<gene>
    <name evidence="2" type="ORF">DP107_10950</name>
</gene>
<feature type="compositionally biased region" description="Polar residues" evidence="1">
    <location>
        <begin position="78"/>
        <end position="94"/>
    </location>
</feature>
<protein>
    <submittedName>
        <fullName evidence="2">Uncharacterized protein</fullName>
    </submittedName>
</protein>
<dbReference type="OrthoDB" id="351261at2157"/>
<dbReference type="EMBL" id="QMDX01000006">
    <property type="protein sequence ID" value="TSD13682.1"/>
    <property type="molecule type" value="Genomic_DNA"/>
</dbReference>
<accession>A0A554N8G5</accession>
<evidence type="ECO:0000313" key="2">
    <source>
        <dbReference type="EMBL" id="TSD13682.1"/>
    </source>
</evidence>
<dbReference type="InterPro" id="IPR008972">
    <property type="entry name" value="Cupredoxin"/>
</dbReference>
<sequence>MTRRRRVLQAAGAALAVGLAGCGSNDGGDGGDGEDGGDGGDDPTATATPTDGSGGSDGEEAVSLTIDNVGVSAWEVTGDSSGSVAPTGEENPTMTFEVGTRYEVTNNGGGSHPFALRTSDDEPLLSQSTDGSYEGDGDVNWVDDGGELAFTVTEELASELGYYICTIHSSMRGDVATE</sequence>
<keyword evidence="3" id="KW-1185">Reference proteome</keyword>
<reference evidence="2 3" key="1">
    <citation type="submission" date="2018-06" db="EMBL/GenBank/DDBJ databases">
        <title>Natronomonas sp. F16-60 a new haloarchaeon isolated from a solar saltern of Isla Cristina, Huelva, Spain.</title>
        <authorList>
            <person name="Duran-Viseras A."/>
            <person name="Sanchez-Porro C."/>
            <person name="Ventosa A."/>
        </authorList>
    </citation>
    <scope>NUCLEOTIDE SEQUENCE [LARGE SCALE GENOMIC DNA]</scope>
    <source>
        <strain evidence="2 3">F16-60</strain>
    </source>
</reference>
<dbReference type="InParanoid" id="A0A554N8G5"/>
<dbReference type="Proteomes" id="UP000319894">
    <property type="component" value="Unassembled WGS sequence"/>
</dbReference>
<organism evidence="2 3">
    <name type="scientific">Haloglomus irregulare</name>
    <dbReference type="NCBI Taxonomy" id="2234134"/>
    <lineage>
        <taxon>Archaea</taxon>
        <taxon>Methanobacteriati</taxon>
        <taxon>Methanobacteriota</taxon>
        <taxon>Stenosarchaea group</taxon>
        <taxon>Halobacteria</taxon>
        <taxon>Halobacteriales</taxon>
        <taxon>Natronomonadaceae</taxon>
        <taxon>Haloglomus</taxon>
    </lineage>
</organism>
<feature type="region of interest" description="Disordered" evidence="1">
    <location>
        <begin position="103"/>
        <end position="135"/>
    </location>
</feature>
<name>A0A554N8G5_9EURY</name>
<dbReference type="AlphaFoldDB" id="A0A554N8G5"/>
<proteinExistence type="predicted"/>
<comment type="caution">
    <text evidence="2">The sequence shown here is derived from an EMBL/GenBank/DDBJ whole genome shotgun (WGS) entry which is preliminary data.</text>
</comment>